<proteinExistence type="predicted"/>
<dbReference type="Gene3D" id="1.10.10.60">
    <property type="entry name" value="Homeodomain-like"/>
    <property type="match status" value="1"/>
</dbReference>
<organism evidence="2 3">
    <name type="scientific">Rosenbergiella australiborealis</name>
    <dbReference type="NCBI Taxonomy" id="1544696"/>
    <lineage>
        <taxon>Bacteria</taxon>
        <taxon>Pseudomonadati</taxon>
        <taxon>Pseudomonadota</taxon>
        <taxon>Gammaproteobacteria</taxon>
        <taxon>Enterobacterales</taxon>
        <taxon>Erwiniaceae</taxon>
        <taxon>Rosenbergiella</taxon>
    </lineage>
</organism>
<protein>
    <submittedName>
        <fullName evidence="2">Hin recombinase</fullName>
    </submittedName>
</protein>
<dbReference type="CDD" id="cd00569">
    <property type="entry name" value="HTH_Hin_like"/>
    <property type="match status" value="1"/>
</dbReference>
<dbReference type="Proteomes" id="UP000786875">
    <property type="component" value="Unassembled WGS sequence"/>
</dbReference>
<dbReference type="InterPro" id="IPR009057">
    <property type="entry name" value="Homeodomain-like_sf"/>
</dbReference>
<keyword evidence="3" id="KW-1185">Reference proteome</keyword>
<accession>A0ABS5T211</accession>
<dbReference type="InterPro" id="IPR006120">
    <property type="entry name" value="Resolvase_HTH_dom"/>
</dbReference>
<evidence type="ECO:0000259" key="1">
    <source>
        <dbReference type="Pfam" id="PF02796"/>
    </source>
</evidence>
<dbReference type="SUPFAM" id="SSF46689">
    <property type="entry name" value="Homeodomain-like"/>
    <property type="match status" value="1"/>
</dbReference>
<feature type="domain" description="Resolvase HTH" evidence="1">
    <location>
        <begin position="7"/>
        <end position="49"/>
    </location>
</feature>
<reference evidence="2 3" key="1">
    <citation type="submission" date="2020-04" db="EMBL/GenBank/DDBJ databases">
        <title>Genome sequencing of Rosenbergiella species.</title>
        <authorList>
            <person name="Alvarez-Perez S."/>
            <person name="Lievens B."/>
        </authorList>
    </citation>
    <scope>NUCLEOTIDE SEQUENCE [LARGE SCALE GENOMIC DNA]</scope>
    <source>
        <strain evidence="2 3">CdVSA20.1</strain>
    </source>
</reference>
<sequence length="62" mass="7018">MVVFYCGRPKFLSKDKQTITVKLYDEGKYTVTQICELMAVSRPTLYKYIGASKNSTSFVIVG</sequence>
<evidence type="ECO:0000313" key="2">
    <source>
        <dbReference type="EMBL" id="MBT0725793.1"/>
    </source>
</evidence>
<dbReference type="RefSeq" id="WP_214212071.1">
    <property type="nucleotide sequence ID" value="NZ_JABBFO010000001.1"/>
</dbReference>
<dbReference type="Pfam" id="PF02796">
    <property type="entry name" value="HTH_7"/>
    <property type="match status" value="1"/>
</dbReference>
<name>A0ABS5T211_9GAMM</name>
<evidence type="ECO:0000313" key="3">
    <source>
        <dbReference type="Proteomes" id="UP000786875"/>
    </source>
</evidence>
<gene>
    <name evidence="2" type="ORF">HGT73_00015</name>
</gene>
<comment type="caution">
    <text evidence="2">The sequence shown here is derived from an EMBL/GenBank/DDBJ whole genome shotgun (WGS) entry which is preliminary data.</text>
</comment>
<dbReference type="EMBL" id="JABBFO010000001">
    <property type="protein sequence ID" value="MBT0725793.1"/>
    <property type="molecule type" value="Genomic_DNA"/>
</dbReference>